<proteinExistence type="predicted"/>
<sequence length="136" mass="14514">MNQSFERQMRDALADFTKQHEALRKVSTDVAALTATARSHDRAVEVTVTAQGEVTALRFLGDKHRTMTAQKLAADVLEAISQARTRVGEQVSALMESVAGLGSGVRSDGFGGLDLDKLLEPTWVEDLGKGGGSSRG</sequence>
<dbReference type="InterPro" id="IPR036894">
    <property type="entry name" value="YbaB-like_sf"/>
</dbReference>
<dbReference type="EMBL" id="BNBI01000014">
    <property type="protein sequence ID" value="GHF23778.1"/>
    <property type="molecule type" value="Genomic_DNA"/>
</dbReference>
<evidence type="ECO:0000313" key="1">
    <source>
        <dbReference type="EMBL" id="GHF23778.1"/>
    </source>
</evidence>
<comment type="caution">
    <text evidence="1">The sequence shown here is derived from an EMBL/GenBank/DDBJ whole genome shotgun (WGS) entry which is preliminary data.</text>
</comment>
<dbReference type="InterPro" id="IPR004401">
    <property type="entry name" value="YbaB/EbfC"/>
</dbReference>
<dbReference type="RefSeq" id="WP_190207287.1">
    <property type="nucleotide sequence ID" value="NZ_BNBI01000014.1"/>
</dbReference>
<gene>
    <name evidence="1" type="ORF">GCM10018772_56790</name>
</gene>
<evidence type="ECO:0008006" key="3">
    <source>
        <dbReference type="Google" id="ProtNLM"/>
    </source>
</evidence>
<organism evidence="1 2">
    <name type="scientific">Streptomyces fumanus</name>
    <dbReference type="NCBI Taxonomy" id="67302"/>
    <lineage>
        <taxon>Bacteria</taxon>
        <taxon>Bacillati</taxon>
        <taxon>Actinomycetota</taxon>
        <taxon>Actinomycetes</taxon>
        <taxon>Kitasatosporales</taxon>
        <taxon>Streptomycetaceae</taxon>
        <taxon>Streptomyces</taxon>
    </lineage>
</organism>
<evidence type="ECO:0000313" key="2">
    <source>
        <dbReference type="Proteomes" id="UP000630718"/>
    </source>
</evidence>
<protein>
    <recommendedName>
        <fullName evidence="3">YbaB/EbfC family DNA-binding protein</fullName>
    </recommendedName>
</protein>
<keyword evidence="2" id="KW-1185">Reference proteome</keyword>
<reference evidence="1" key="2">
    <citation type="submission" date="2020-09" db="EMBL/GenBank/DDBJ databases">
        <authorList>
            <person name="Sun Q."/>
            <person name="Ohkuma M."/>
        </authorList>
    </citation>
    <scope>NUCLEOTIDE SEQUENCE</scope>
    <source>
        <strain evidence="1">JCM 4477</strain>
    </source>
</reference>
<accession>A0A919AU91</accession>
<dbReference type="Proteomes" id="UP000630718">
    <property type="component" value="Unassembled WGS sequence"/>
</dbReference>
<dbReference type="AlphaFoldDB" id="A0A919AU91"/>
<name>A0A919AU91_9ACTN</name>
<dbReference type="Gene3D" id="3.30.1310.10">
    <property type="entry name" value="Nucleoid-associated protein YbaB-like domain"/>
    <property type="match status" value="1"/>
</dbReference>
<reference evidence="1" key="1">
    <citation type="journal article" date="2014" name="Int. J. Syst. Evol. Microbiol.">
        <title>Complete genome sequence of Corynebacterium casei LMG S-19264T (=DSM 44701T), isolated from a smear-ripened cheese.</title>
        <authorList>
            <consortium name="US DOE Joint Genome Institute (JGI-PGF)"/>
            <person name="Walter F."/>
            <person name="Albersmeier A."/>
            <person name="Kalinowski J."/>
            <person name="Ruckert C."/>
        </authorList>
    </citation>
    <scope>NUCLEOTIDE SEQUENCE</scope>
    <source>
        <strain evidence="1">JCM 4477</strain>
    </source>
</reference>
<dbReference type="Pfam" id="PF02575">
    <property type="entry name" value="YbaB_DNA_bd"/>
    <property type="match status" value="1"/>
</dbReference>
<dbReference type="SUPFAM" id="SSF82607">
    <property type="entry name" value="YbaB-like"/>
    <property type="match status" value="1"/>
</dbReference>
<dbReference type="GO" id="GO:0003677">
    <property type="term" value="F:DNA binding"/>
    <property type="evidence" value="ECO:0007669"/>
    <property type="project" value="InterPro"/>
</dbReference>